<reference evidence="5" key="1">
    <citation type="submission" date="2017-02" db="UniProtKB">
        <authorList>
            <consortium name="WormBaseParasite"/>
        </authorList>
    </citation>
    <scope>IDENTIFICATION</scope>
</reference>
<dbReference type="OrthoDB" id="118951at2759"/>
<gene>
    <name evidence="3" type="ORF">EVEC_LOCUS229</name>
</gene>
<feature type="transmembrane region" description="Helical" evidence="1">
    <location>
        <begin position="37"/>
        <end position="58"/>
    </location>
</feature>
<keyword evidence="1" id="KW-1133">Transmembrane helix</keyword>
<dbReference type="EMBL" id="UXUI01000168">
    <property type="protein sequence ID" value="VDD85086.1"/>
    <property type="molecule type" value="Genomic_DNA"/>
</dbReference>
<dbReference type="Pfam" id="PF01757">
    <property type="entry name" value="Acyl_transf_3"/>
    <property type="match status" value="1"/>
</dbReference>
<sequence length="488" mass="54424">MGLNLQNHLVSPLVWMPDNRTEECLLRSIMPKTFSGAVTPLLAWSLIVFFGTTFKNGILDVLSIKKSVQELTASRNSPLVILDIFRVCAIIWVMVNHTGSEGRIDVLDRLPSAKAFKASIHDHPIFGALLGNSALGVEIFLVLSGLLASLSWLRKVDLPFWKHYTEYLVHRWLRLFPSVAVFIYIASGPIMKAALPRYHATMISACGASGITSHLTFLGNWQLTPTCMGYLWYLGLDMQLQLMAPFLLQELHVSPKKGISIAIGAIGISAALRALYCLIYGVCNKSDVDIPFISYPNEQPETLAKIYGGLWEMYARPYTKWGPFIIGLLLGCAIAKINTRISVAKSRALFLSFSLLAVLTVYGILPEYWSPGQGNTLYNTLYTALFRTVFAAAIATMIAAIVFRKNKIKVHPMWSVLARLTFAAYLIHMPVVYVFNHVQFLQEATNPYHLIAVVPFVAYLSFVAAFVFYIFVESPIGRLSNVVLKTIF</sequence>
<dbReference type="InterPro" id="IPR052728">
    <property type="entry name" value="O2_lipid_transport_reg"/>
</dbReference>
<name>A0A0N4UT14_ENTVE</name>
<dbReference type="PANTHER" id="PTHR11161">
    <property type="entry name" value="O-ACYLTRANSFERASE"/>
    <property type="match status" value="1"/>
</dbReference>
<keyword evidence="1" id="KW-0472">Membrane</keyword>
<feature type="transmembrane region" description="Helical" evidence="1">
    <location>
        <begin position="416"/>
        <end position="436"/>
    </location>
</feature>
<keyword evidence="4" id="KW-1185">Reference proteome</keyword>
<feature type="transmembrane region" description="Helical" evidence="1">
    <location>
        <begin position="448"/>
        <end position="472"/>
    </location>
</feature>
<dbReference type="InterPro" id="IPR002656">
    <property type="entry name" value="Acyl_transf_3_dom"/>
</dbReference>
<feature type="transmembrane region" description="Helical" evidence="1">
    <location>
        <begin position="385"/>
        <end position="404"/>
    </location>
</feature>
<proteinExistence type="predicted"/>
<organism evidence="5">
    <name type="scientific">Enterobius vermicularis</name>
    <name type="common">Human pinworm</name>
    <dbReference type="NCBI Taxonomy" id="51028"/>
    <lineage>
        <taxon>Eukaryota</taxon>
        <taxon>Metazoa</taxon>
        <taxon>Ecdysozoa</taxon>
        <taxon>Nematoda</taxon>
        <taxon>Chromadorea</taxon>
        <taxon>Rhabditida</taxon>
        <taxon>Spirurina</taxon>
        <taxon>Oxyuridomorpha</taxon>
        <taxon>Oxyuroidea</taxon>
        <taxon>Oxyuridae</taxon>
        <taxon>Enterobius</taxon>
    </lineage>
</organism>
<dbReference type="PANTHER" id="PTHR11161:SF12">
    <property type="entry name" value="ACYLTRANSFERASE 3 DOMAIN-CONTAINING PROTEIN-RELATED"/>
    <property type="match status" value="1"/>
</dbReference>
<keyword evidence="1" id="KW-0812">Transmembrane</keyword>
<feature type="transmembrane region" description="Helical" evidence="1">
    <location>
        <begin position="348"/>
        <end position="365"/>
    </location>
</feature>
<dbReference type="AlphaFoldDB" id="A0A0N4UT14"/>
<dbReference type="WBParaSite" id="EVEC_0000032301-mRNA-1">
    <property type="protein sequence ID" value="EVEC_0000032301-mRNA-1"/>
    <property type="gene ID" value="EVEC_0000032301"/>
</dbReference>
<evidence type="ECO:0000313" key="4">
    <source>
        <dbReference type="Proteomes" id="UP000274131"/>
    </source>
</evidence>
<feature type="transmembrane region" description="Helical" evidence="1">
    <location>
        <begin position="125"/>
        <end position="152"/>
    </location>
</feature>
<dbReference type="Proteomes" id="UP000274131">
    <property type="component" value="Unassembled WGS sequence"/>
</dbReference>
<feature type="transmembrane region" description="Helical" evidence="1">
    <location>
        <begin position="172"/>
        <end position="191"/>
    </location>
</feature>
<evidence type="ECO:0000313" key="5">
    <source>
        <dbReference type="WBParaSite" id="EVEC_0000032301-mRNA-1"/>
    </source>
</evidence>
<evidence type="ECO:0000259" key="2">
    <source>
        <dbReference type="Pfam" id="PF01757"/>
    </source>
</evidence>
<dbReference type="GO" id="GO:0016747">
    <property type="term" value="F:acyltransferase activity, transferring groups other than amino-acyl groups"/>
    <property type="evidence" value="ECO:0007669"/>
    <property type="project" value="InterPro"/>
</dbReference>
<evidence type="ECO:0000256" key="1">
    <source>
        <dbReference type="SAM" id="Phobius"/>
    </source>
</evidence>
<evidence type="ECO:0000313" key="3">
    <source>
        <dbReference type="EMBL" id="VDD85086.1"/>
    </source>
</evidence>
<feature type="domain" description="Acyltransferase 3" evidence="2">
    <location>
        <begin position="82"/>
        <end position="467"/>
    </location>
</feature>
<feature type="transmembrane region" description="Helical" evidence="1">
    <location>
        <begin position="260"/>
        <end position="282"/>
    </location>
</feature>
<protein>
    <submittedName>
        <fullName evidence="5">Acyl_transf_3 domain-containing protein</fullName>
    </submittedName>
</protein>
<reference evidence="3 4" key="2">
    <citation type="submission" date="2018-10" db="EMBL/GenBank/DDBJ databases">
        <authorList>
            <consortium name="Pathogen Informatics"/>
        </authorList>
    </citation>
    <scope>NUCLEOTIDE SEQUENCE [LARGE SCALE GENOMIC DNA]</scope>
</reference>
<accession>A0A0N4UT14</accession>